<evidence type="ECO:0000256" key="1">
    <source>
        <dbReference type="SAM" id="MobiDB-lite"/>
    </source>
</evidence>
<feature type="region of interest" description="Disordered" evidence="1">
    <location>
        <begin position="1"/>
        <end position="30"/>
    </location>
</feature>
<accession>A0A366FU27</accession>
<reference evidence="2 3" key="1">
    <citation type="submission" date="2018-06" db="EMBL/GenBank/DDBJ databases">
        <title>Genomic Encyclopedia of Type Strains, Phase IV (KMG-IV): sequencing the most valuable type-strain genomes for metagenomic binning, comparative biology and taxonomic classification.</title>
        <authorList>
            <person name="Goeker M."/>
        </authorList>
    </citation>
    <scope>NUCLEOTIDE SEQUENCE [LARGE SCALE GENOMIC DNA]</scope>
    <source>
        <strain evidence="2 3">DSM 24875</strain>
    </source>
</reference>
<comment type="caution">
    <text evidence="2">The sequence shown here is derived from an EMBL/GenBank/DDBJ whole genome shotgun (WGS) entry which is preliminary data.</text>
</comment>
<keyword evidence="3" id="KW-1185">Reference proteome</keyword>
<gene>
    <name evidence="2" type="ORF">DFR50_10241</name>
</gene>
<protein>
    <submittedName>
        <fullName evidence="2">Uncharacterized protein</fullName>
    </submittedName>
</protein>
<dbReference type="Proteomes" id="UP000253529">
    <property type="component" value="Unassembled WGS sequence"/>
</dbReference>
<evidence type="ECO:0000313" key="2">
    <source>
        <dbReference type="EMBL" id="RBP17550.1"/>
    </source>
</evidence>
<proteinExistence type="predicted"/>
<name>A0A366FU27_9HYPH</name>
<dbReference type="RefSeq" id="WP_113887514.1">
    <property type="nucleotide sequence ID" value="NZ_QNRK01000002.1"/>
</dbReference>
<evidence type="ECO:0000313" key="3">
    <source>
        <dbReference type="Proteomes" id="UP000253529"/>
    </source>
</evidence>
<sequence length="968" mass="93339">MTTKTWNGGNADWYANSGGDWSPPGDPGRGDAVVVASGSVKLSSGDAAINVGSLTGTGGNFDIQDPGTIQSVTGNVALSGSGTVDLDGDNTDAGGGSNLTIGGNLTNTSTNSYGVFIGDIDDGITSADTVTVKGAGGLSNGVGSRITIAGGAGVQATLNVANAAAGFGAAGVETGTVILQGDALLEFKSGQITTVDGELWLDTSPFGVAGLKGNARVADAGSTSTNSALTGLASVSGEFWLENGSSVATTGNLSVTGAGALDLDGFNTGGLGYGGSNLTIGGNLTNSSASRYGVSVGRPSMPTADTLTVKGAGGLSNTGNITLEGSASGTGNLVVTNDVTSSGAIVVGPYGKLTAAAVDITRGSLQGDGTVVGALNITGGTVVGGLNGDPGALSVSGAYSQSGAGVLQTNVVPGVSPPQSSVVAVSGGPATPGSSGSVNLAGGTLLIDGELSLPLDTTYTVMTFGADHFYGQFADVETEGALGSHTGNGDSVNLGDGDTLEVFYNEASGQVQFEAVATSSATAYDWRVGGGTWNASSAADWSPPGDGTTPSQTSNVVIGAEGGGTVTLAQDETIASLSITSGYMLSGAAESVTATGNVSLASRGALSLDDMNVGGAFTDSGSAALAGVLTINAGGQFILSDGSLTGGGINGSGVFMTSPGATGALKNVTIYRGTTFTASNNATTNISGAIVDEGAIQVNGGRTGGRLNLAGATTLSGGGVVNMTSATGGGGAVLEGNGETLINNDVIQGTGTIGDGNLALTNTGTVDADVSAGALTLNGAGAIANAGVFEATNGGRLDVAGALSGAGRLEIGARSELELGGAASENATFLSASAAKLSIDNATTTTYGGLLASFAQGDVLELGNTNAISATPTLKGSDTTLTVELSGGGALHYTLAGNLTGDIFGVTHVGADSDIALSGADAAFAQAYSLLTAPLTSSFVESNNDFGAKGGAQAGGPLDLAAVHKPHA</sequence>
<dbReference type="EMBL" id="QNRK01000002">
    <property type="protein sequence ID" value="RBP17550.1"/>
    <property type="molecule type" value="Genomic_DNA"/>
</dbReference>
<organism evidence="2 3">
    <name type="scientific">Roseiarcus fermentans</name>
    <dbReference type="NCBI Taxonomy" id="1473586"/>
    <lineage>
        <taxon>Bacteria</taxon>
        <taxon>Pseudomonadati</taxon>
        <taxon>Pseudomonadota</taxon>
        <taxon>Alphaproteobacteria</taxon>
        <taxon>Hyphomicrobiales</taxon>
        <taxon>Roseiarcaceae</taxon>
        <taxon>Roseiarcus</taxon>
    </lineage>
</organism>
<dbReference type="OrthoDB" id="10021572at2"/>
<dbReference type="AlphaFoldDB" id="A0A366FU27"/>